<dbReference type="InterPro" id="IPR020449">
    <property type="entry name" value="Tscrpt_reg_AraC-type_HTH"/>
</dbReference>
<dbReference type="OrthoDB" id="9816011at2"/>
<protein>
    <submittedName>
        <fullName evidence="5">Transcriptional regulator, AraC family</fullName>
    </submittedName>
</protein>
<gene>
    <name evidence="5" type="ORF">SAMN05444336_103376</name>
</gene>
<dbReference type="Pfam" id="PF06445">
    <property type="entry name" value="GyrI-like"/>
    <property type="match status" value="1"/>
</dbReference>
<dbReference type="InterPro" id="IPR018060">
    <property type="entry name" value="HTH_AraC"/>
</dbReference>
<dbReference type="Gene3D" id="3.20.80.10">
    <property type="entry name" value="Regulatory factor, effector binding domain"/>
    <property type="match status" value="1"/>
</dbReference>
<reference evidence="5 6" key="1">
    <citation type="submission" date="2016-10" db="EMBL/GenBank/DDBJ databases">
        <authorList>
            <person name="de Groot N.N."/>
        </authorList>
    </citation>
    <scope>NUCLEOTIDE SEQUENCE [LARGE SCALE GENOMIC DNA]</scope>
    <source>
        <strain evidence="5 6">DSM 17890</strain>
    </source>
</reference>
<dbReference type="PANTHER" id="PTHR40055:SF1">
    <property type="entry name" value="TRANSCRIPTIONAL REGULATOR YGIV-RELATED"/>
    <property type="match status" value="1"/>
</dbReference>
<evidence type="ECO:0000256" key="2">
    <source>
        <dbReference type="ARBA" id="ARBA00023125"/>
    </source>
</evidence>
<dbReference type="STRING" id="356660.SAMN05444336_103376"/>
<evidence type="ECO:0000256" key="3">
    <source>
        <dbReference type="ARBA" id="ARBA00023163"/>
    </source>
</evidence>
<dbReference type="SMART" id="SM00342">
    <property type="entry name" value="HTH_ARAC"/>
    <property type="match status" value="1"/>
</dbReference>
<dbReference type="SMART" id="SM00871">
    <property type="entry name" value="AraC_E_bind"/>
    <property type="match status" value="1"/>
</dbReference>
<evidence type="ECO:0000259" key="4">
    <source>
        <dbReference type="PROSITE" id="PS01124"/>
    </source>
</evidence>
<dbReference type="SUPFAM" id="SSF46689">
    <property type="entry name" value="Homeodomain-like"/>
    <property type="match status" value="2"/>
</dbReference>
<dbReference type="Pfam" id="PF12833">
    <property type="entry name" value="HTH_18"/>
    <property type="match status" value="1"/>
</dbReference>
<name>A0A1H2Z789_9RHOB</name>
<keyword evidence="2" id="KW-0238">DNA-binding</keyword>
<organism evidence="5 6">
    <name type="scientific">Albimonas donghaensis</name>
    <dbReference type="NCBI Taxonomy" id="356660"/>
    <lineage>
        <taxon>Bacteria</taxon>
        <taxon>Pseudomonadati</taxon>
        <taxon>Pseudomonadota</taxon>
        <taxon>Alphaproteobacteria</taxon>
        <taxon>Rhodobacterales</taxon>
        <taxon>Paracoccaceae</taxon>
        <taxon>Albimonas</taxon>
    </lineage>
</organism>
<evidence type="ECO:0000313" key="6">
    <source>
        <dbReference type="Proteomes" id="UP000199118"/>
    </source>
</evidence>
<sequence length="296" mass="31973">MTDARPDPRTRPLPGPDPYAARLDRVLDHIHAHLEEDLSFDRMAEIACLSPWHWSRVYAAMRGETVVATIRRLRLQRAADRLANTGMAVAEVATRAGYGSADAFGRAFRDAYGMAPGAYRRAGSHAAFRAATQAADAAGFPVEIVALPARRLAAMPHHGDYMKIDHAMGRLISALGVQPGVRTRAEMIGVFLSDPGIGPVEALRSLACLPLEDGSAPPAPPLSAETLRGGDWARLRYAGPYADMPGAYRWLLGTWLPGSGREPADAPIFEAYLDDPRDTAPAALRTDIHLPLRALS</sequence>
<dbReference type="EMBL" id="FNMZ01000003">
    <property type="protein sequence ID" value="SDX12669.1"/>
    <property type="molecule type" value="Genomic_DNA"/>
</dbReference>
<dbReference type="PANTHER" id="PTHR40055">
    <property type="entry name" value="TRANSCRIPTIONAL REGULATOR YGIV-RELATED"/>
    <property type="match status" value="1"/>
</dbReference>
<keyword evidence="6" id="KW-1185">Reference proteome</keyword>
<dbReference type="InterPro" id="IPR018062">
    <property type="entry name" value="HTH_AraC-typ_CS"/>
</dbReference>
<dbReference type="Gene3D" id="1.10.10.60">
    <property type="entry name" value="Homeodomain-like"/>
    <property type="match status" value="1"/>
</dbReference>
<evidence type="ECO:0000256" key="1">
    <source>
        <dbReference type="ARBA" id="ARBA00023015"/>
    </source>
</evidence>
<evidence type="ECO:0000313" key="5">
    <source>
        <dbReference type="EMBL" id="SDX12669.1"/>
    </source>
</evidence>
<dbReference type="PRINTS" id="PR00032">
    <property type="entry name" value="HTHARAC"/>
</dbReference>
<dbReference type="InterPro" id="IPR009057">
    <property type="entry name" value="Homeodomain-like_sf"/>
</dbReference>
<dbReference type="InterPro" id="IPR029442">
    <property type="entry name" value="GyrI-like"/>
</dbReference>
<dbReference type="AlphaFoldDB" id="A0A1H2Z789"/>
<dbReference type="InterPro" id="IPR050908">
    <property type="entry name" value="SmbC-like"/>
</dbReference>
<feature type="domain" description="HTH araC/xylS-type" evidence="4">
    <location>
        <begin position="24"/>
        <end position="122"/>
    </location>
</feature>
<dbReference type="PROSITE" id="PS00041">
    <property type="entry name" value="HTH_ARAC_FAMILY_1"/>
    <property type="match status" value="1"/>
</dbReference>
<dbReference type="Proteomes" id="UP000199118">
    <property type="component" value="Unassembled WGS sequence"/>
</dbReference>
<dbReference type="InterPro" id="IPR011256">
    <property type="entry name" value="Reg_factor_effector_dom_sf"/>
</dbReference>
<dbReference type="GO" id="GO:0043565">
    <property type="term" value="F:sequence-specific DNA binding"/>
    <property type="evidence" value="ECO:0007669"/>
    <property type="project" value="InterPro"/>
</dbReference>
<dbReference type="SUPFAM" id="SSF55136">
    <property type="entry name" value="Probable bacterial effector-binding domain"/>
    <property type="match status" value="1"/>
</dbReference>
<accession>A0A1H2Z789</accession>
<keyword evidence="3" id="KW-0804">Transcription</keyword>
<proteinExistence type="predicted"/>
<dbReference type="InterPro" id="IPR010499">
    <property type="entry name" value="AraC_E-bd"/>
</dbReference>
<dbReference type="RefSeq" id="WP_092681765.1">
    <property type="nucleotide sequence ID" value="NZ_FNMZ01000003.1"/>
</dbReference>
<dbReference type="GO" id="GO:0003700">
    <property type="term" value="F:DNA-binding transcription factor activity"/>
    <property type="evidence" value="ECO:0007669"/>
    <property type="project" value="InterPro"/>
</dbReference>
<keyword evidence="1" id="KW-0805">Transcription regulation</keyword>
<dbReference type="PROSITE" id="PS01124">
    <property type="entry name" value="HTH_ARAC_FAMILY_2"/>
    <property type="match status" value="1"/>
</dbReference>